<dbReference type="Pfam" id="PF00106">
    <property type="entry name" value="adh_short"/>
    <property type="match status" value="1"/>
</dbReference>
<gene>
    <name evidence="2" type="ORF">QBC41DRAFT_322628</name>
</gene>
<dbReference type="GO" id="GO:0016491">
    <property type="term" value="F:oxidoreductase activity"/>
    <property type="evidence" value="ECO:0007669"/>
    <property type="project" value="UniProtKB-KW"/>
</dbReference>
<dbReference type="InterPro" id="IPR036291">
    <property type="entry name" value="NAD(P)-bd_dom_sf"/>
</dbReference>
<reference evidence="2" key="1">
    <citation type="submission" date="2023-06" db="EMBL/GenBank/DDBJ databases">
        <title>Genome-scale phylogeny and comparative genomics of the fungal order Sordariales.</title>
        <authorList>
            <consortium name="Lawrence Berkeley National Laboratory"/>
            <person name="Hensen N."/>
            <person name="Bonometti L."/>
            <person name="Westerberg I."/>
            <person name="Brannstrom I.O."/>
            <person name="Guillou S."/>
            <person name="Cros-Aarteil S."/>
            <person name="Calhoun S."/>
            <person name="Haridas S."/>
            <person name="Kuo A."/>
            <person name="Mondo S."/>
            <person name="Pangilinan J."/>
            <person name="Riley R."/>
            <person name="Labutti K."/>
            <person name="Andreopoulos B."/>
            <person name="Lipzen A."/>
            <person name="Chen C."/>
            <person name="Yanf M."/>
            <person name="Daum C."/>
            <person name="Ng V."/>
            <person name="Clum A."/>
            <person name="Steindorff A."/>
            <person name="Ohm R."/>
            <person name="Martin F."/>
            <person name="Silar P."/>
            <person name="Natvig D."/>
            <person name="Lalanne C."/>
            <person name="Gautier V."/>
            <person name="Ament-Velasquez S.L."/>
            <person name="Kruys A."/>
            <person name="Hutchinson M.I."/>
            <person name="Powell A.J."/>
            <person name="Barry K."/>
            <person name="Miller A.N."/>
            <person name="Grigoriev I.V."/>
            <person name="Debuchy R."/>
            <person name="Gladieux P."/>
            <person name="Thoren M.H."/>
            <person name="Johannesson H."/>
        </authorList>
    </citation>
    <scope>NUCLEOTIDE SEQUENCE</scope>
    <source>
        <strain evidence="2">CBS 307.81</strain>
    </source>
</reference>
<proteinExistence type="predicted"/>
<dbReference type="InterPro" id="IPR052228">
    <property type="entry name" value="Sec_Metab_Biosynth_Oxidored"/>
</dbReference>
<dbReference type="AlphaFoldDB" id="A0AA39ZCR1"/>
<dbReference type="SUPFAM" id="SSF51735">
    <property type="entry name" value="NAD(P)-binding Rossmann-fold domains"/>
    <property type="match status" value="1"/>
</dbReference>
<name>A0AA39ZCR1_9PEZI</name>
<evidence type="ECO:0000313" key="3">
    <source>
        <dbReference type="Proteomes" id="UP001174997"/>
    </source>
</evidence>
<dbReference type="InterPro" id="IPR002347">
    <property type="entry name" value="SDR_fam"/>
</dbReference>
<comment type="caution">
    <text evidence="2">The sequence shown here is derived from an EMBL/GenBank/DDBJ whole genome shotgun (WGS) entry which is preliminary data.</text>
</comment>
<dbReference type="PANTHER" id="PTHR47534:SF3">
    <property type="entry name" value="ALCOHOL DEHYDROGENASE-LIKE C-TERMINAL DOMAIN-CONTAINING PROTEIN"/>
    <property type="match status" value="1"/>
</dbReference>
<dbReference type="EMBL" id="JAULSY010000062">
    <property type="protein sequence ID" value="KAK0668055.1"/>
    <property type="molecule type" value="Genomic_DNA"/>
</dbReference>
<dbReference type="Proteomes" id="UP001174997">
    <property type="component" value="Unassembled WGS sequence"/>
</dbReference>
<protein>
    <submittedName>
        <fullName evidence="2">Uncharacterized protein</fullName>
    </submittedName>
</protein>
<dbReference type="PANTHER" id="PTHR47534">
    <property type="entry name" value="YALI0E05731P"/>
    <property type="match status" value="1"/>
</dbReference>
<organism evidence="2 3">
    <name type="scientific">Cercophora samala</name>
    <dbReference type="NCBI Taxonomy" id="330535"/>
    <lineage>
        <taxon>Eukaryota</taxon>
        <taxon>Fungi</taxon>
        <taxon>Dikarya</taxon>
        <taxon>Ascomycota</taxon>
        <taxon>Pezizomycotina</taxon>
        <taxon>Sordariomycetes</taxon>
        <taxon>Sordariomycetidae</taxon>
        <taxon>Sordariales</taxon>
        <taxon>Lasiosphaeriaceae</taxon>
        <taxon>Cercophora</taxon>
    </lineage>
</organism>
<accession>A0AA39ZCR1</accession>
<keyword evidence="3" id="KW-1185">Reference proteome</keyword>
<evidence type="ECO:0000256" key="1">
    <source>
        <dbReference type="ARBA" id="ARBA00023002"/>
    </source>
</evidence>
<keyword evidence="1" id="KW-0560">Oxidoreductase</keyword>
<evidence type="ECO:0000313" key="2">
    <source>
        <dbReference type="EMBL" id="KAK0668055.1"/>
    </source>
</evidence>
<dbReference type="Gene3D" id="3.40.50.720">
    <property type="entry name" value="NAD(P)-binding Rossmann-like Domain"/>
    <property type="match status" value="1"/>
</dbReference>
<sequence length="287" mass="31561">MSTSLRALVVGGTNGIGYAMACRIATDHTSSTVIISGRNKPDKIPHPNIEFLAVDASSMRQIKQYTGKIKTSLGDQKLDFLIMTQGIFTMAGRTETAEGIDNKMALHYYGKQLLIRELLPVLQDDARVIIVLDGKNGAPTKLEWKDLDLKRTYSLTSAAYHCISMKDAIIQFYAAQQQQSGNSKRHFVHAFPGVVASNIMAGLPWYLRGPAQVLMKMAAVSTDTCAEYLLTGTSEVTQTAEKDGRFWSNVDQKGRGVPDKVIWTDEQLKSVSDHTWGVIDSALKCTA</sequence>